<keyword evidence="2" id="KW-0539">Nucleus</keyword>
<dbReference type="Pfam" id="PF12622">
    <property type="entry name" value="NpwBP"/>
    <property type="match status" value="1"/>
</dbReference>
<dbReference type="PANTHER" id="PTHR13361">
    <property type="entry name" value="WW DOMAIN-BINDING PROTEIN 11"/>
    <property type="match status" value="1"/>
</dbReference>
<dbReference type="Proteomes" id="UP001055712">
    <property type="component" value="Unassembled WGS sequence"/>
</dbReference>
<dbReference type="GO" id="GO:0006396">
    <property type="term" value="P:RNA processing"/>
    <property type="evidence" value="ECO:0007669"/>
    <property type="project" value="InterPro"/>
</dbReference>
<evidence type="ECO:0000259" key="4">
    <source>
        <dbReference type="Pfam" id="PF09429"/>
    </source>
</evidence>
<keyword evidence="6" id="KW-1185">Reference proteome</keyword>
<dbReference type="InterPro" id="IPR019007">
    <property type="entry name" value="Wbp11/ELF5/Saf1_N"/>
</dbReference>
<feature type="region of interest" description="Disordered" evidence="3">
    <location>
        <begin position="103"/>
        <end position="296"/>
    </location>
</feature>
<dbReference type="OrthoDB" id="205569at2759"/>
<comment type="subcellular location">
    <subcellularLocation>
        <location evidence="1">Nucleus</location>
    </subcellularLocation>
</comment>
<organism evidence="5 6">
    <name type="scientific">Chlorella vulgaris</name>
    <name type="common">Green alga</name>
    <dbReference type="NCBI Taxonomy" id="3077"/>
    <lineage>
        <taxon>Eukaryota</taxon>
        <taxon>Viridiplantae</taxon>
        <taxon>Chlorophyta</taxon>
        <taxon>core chlorophytes</taxon>
        <taxon>Trebouxiophyceae</taxon>
        <taxon>Chlorellales</taxon>
        <taxon>Chlorellaceae</taxon>
        <taxon>Chlorella clade</taxon>
        <taxon>Chlorella</taxon>
    </lineage>
</organism>
<protein>
    <recommendedName>
        <fullName evidence="4">Wbp11/ELF5/Saf1 N-terminal domain-containing protein</fullName>
    </recommendedName>
</protein>
<feature type="compositionally biased region" description="Pro residues" evidence="3">
    <location>
        <begin position="149"/>
        <end position="187"/>
    </location>
</feature>
<comment type="caution">
    <text evidence="5">The sequence shown here is derived from an EMBL/GenBank/DDBJ whole genome shotgun (WGS) entry which is preliminary data.</text>
</comment>
<dbReference type="PANTHER" id="PTHR13361:SF1">
    <property type="entry name" value="WW DOMAIN-BINDING PROTEIN 11"/>
    <property type="match status" value="1"/>
</dbReference>
<feature type="domain" description="Wbp11/ELF5/Saf1 N-terminal" evidence="4">
    <location>
        <begin position="8"/>
        <end position="80"/>
    </location>
</feature>
<reference evidence="5" key="2">
    <citation type="submission" date="2020-11" db="EMBL/GenBank/DDBJ databases">
        <authorList>
            <person name="Cecchin M."/>
            <person name="Marcolungo L."/>
            <person name="Rossato M."/>
            <person name="Girolomoni L."/>
            <person name="Cosentino E."/>
            <person name="Cuine S."/>
            <person name="Li-Beisson Y."/>
            <person name="Delledonne M."/>
            <person name="Ballottari M."/>
        </authorList>
    </citation>
    <scope>NUCLEOTIDE SEQUENCE</scope>
    <source>
        <strain evidence="5">211/11P</strain>
        <tissue evidence="5">Whole cell</tissue>
    </source>
</reference>
<feature type="compositionally biased region" description="Pro residues" evidence="3">
    <location>
        <begin position="228"/>
        <end position="272"/>
    </location>
</feature>
<dbReference type="Pfam" id="PF09429">
    <property type="entry name" value="Wbp11"/>
    <property type="match status" value="1"/>
</dbReference>
<feature type="compositionally biased region" description="Basic and acidic residues" evidence="3">
    <location>
        <begin position="14"/>
        <end position="48"/>
    </location>
</feature>
<accession>A0A9D4TTL2</accession>
<evidence type="ECO:0000256" key="1">
    <source>
        <dbReference type="ARBA" id="ARBA00004123"/>
    </source>
</evidence>
<proteinExistence type="predicted"/>
<evidence type="ECO:0000313" key="5">
    <source>
        <dbReference type="EMBL" id="KAI3434486.1"/>
    </source>
</evidence>
<dbReference type="AlphaFoldDB" id="A0A9D4TTL2"/>
<evidence type="ECO:0000256" key="2">
    <source>
        <dbReference type="ARBA" id="ARBA00023242"/>
    </source>
</evidence>
<evidence type="ECO:0000256" key="3">
    <source>
        <dbReference type="SAM" id="MobiDB-lite"/>
    </source>
</evidence>
<feature type="region of interest" description="Disordered" evidence="3">
    <location>
        <begin position="1"/>
        <end position="48"/>
    </location>
</feature>
<feature type="compositionally biased region" description="Pro residues" evidence="3">
    <location>
        <begin position="194"/>
        <end position="221"/>
    </location>
</feature>
<evidence type="ECO:0000313" key="6">
    <source>
        <dbReference type="Proteomes" id="UP001055712"/>
    </source>
</evidence>
<gene>
    <name evidence="5" type="ORF">D9Q98_002562</name>
</gene>
<reference evidence="5" key="1">
    <citation type="journal article" date="2019" name="Plant J.">
        <title>Chlorella vulgaris genome assembly and annotation reveals the molecular basis for metabolic acclimation to high light conditions.</title>
        <authorList>
            <person name="Cecchin M."/>
            <person name="Marcolungo L."/>
            <person name="Rossato M."/>
            <person name="Girolomoni L."/>
            <person name="Cosentino E."/>
            <person name="Cuine S."/>
            <person name="Li-Beisson Y."/>
            <person name="Delledonne M."/>
            <person name="Ballottari M."/>
        </authorList>
    </citation>
    <scope>NUCLEOTIDE SEQUENCE</scope>
    <source>
        <strain evidence="5">211/11P</strain>
    </source>
</reference>
<name>A0A9D4TTL2_CHLVU</name>
<dbReference type="GO" id="GO:0005681">
    <property type="term" value="C:spliceosomal complex"/>
    <property type="evidence" value="ECO:0007669"/>
    <property type="project" value="TreeGrafter"/>
</dbReference>
<dbReference type="EMBL" id="SIDB01000003">
    <property type="protein sequence ID" value="KAI3434486.1"/>
    <property type="molecule type" value="Genomic_DNA"/>
</dbReference>
<sequence length="371" mass="39415">MVKKTGSRSINPADAHRKAERQKEIARNKKERQLQRAALKQRDDPETLREQLKEVIDQEQAGKMNPSLRLKKKALQQAYDLAIKRKMEEEAALRTGGRGLEEIAAEPLGQPEDSVYFHPTLNPMGIPPPGKPQKYKTASAIDPSAGLPLPVPKQPPLPSGLPPPPPRPPRLPEGTAPLPPPPGPPPGVAGLAPLLPPPGPPPGLPPARQPLPPPPGPPPGAPFQHYAPLPPPHVPPPLPYPGALPPQRPPPWGVPPADARPPPPHAHLPPPSRMLAPLGDSEADQQRKVGQGAVISGKSTVVPLPKAHEDKRVTALVPASVRVRREQAIARPAAKPAPAAGFGLVPNLQQAKPRAAPTSVDDRVKDFLAGL</sequence>